<evidence type="ECO:0000259" key="17">
    <source>
        <dbReference type="PROSITE" id="PS52004"/>
    </source>
</evidence>
<dbReference type="STRING" id="1218492.JG30_15240"/>
<protein>
    <recommendedName>
        <fullName evidence="4 14">3-oxoacyl-[acyl-carrier-protein] synthase 2</fullName>
        <ecNumber evidence="3 14">2.3.1.179</ecNumber>
    </recommendedName>
</protein>
<organism evidence="18 19">
    <name type="scientific">Bombilactobacillus mellifer</name>
    <dbReference type="NCBI Taxonomy" id="1218492"/>
    <lineage>
        <taxon>Bacteria</taxon>
        <taxon>Bacillati</taxon>
        <taxon>Bacillota</taxon>
        <taxon>Bacilli</taxon>
        <taxon>Lactobacillales</taxon>
        <taxon>Lactobacillaceae</taxon>
        <taxon>Bombilactobacillus</taxon>
    </lineage>
</organism>
<dbReference type="InterPro" id="IPR018201">
    <property type="entry name" value="Ketoacyl_synth_AS"/>
</dbReference>
<evidence type="ECO:0000256" key="8">
    <source>
        <dbReference type="ARBA" id="ARBA00023098"/>
    </source>
</evidence>
<dbReference type="PROSITE" id="PS52004">
    <property type="entry name" value="KS3_2"/>
    <property type="match status" value="1"/>
</dbReference>
<dbReference type="GO" id="GO:0005829">
    <property type="term" value="C:cytosol"/>
    <property type="evidence" value="ECO:0007669"/>
    <property type="project" value="TreeGrafter"/>
</dbReference>
<dbReference type="PANTHER" id="PTHR11712:SF336">
    <property type="entry name" value="3-OXOACYL-[ACYL-CARRIER-PROTEIN] SYNTHASE, MITOCHONDRIAL"/>
    <property type="match status" value="1"/>
</dbReference>
<dbReference type="EC" id="2.3.1.179" evidence="3 14"/>
<dbReference type="InterPro" id="IPR017568">
    <property type="entry name" value="3-oxoacyl-ACP_synth-2"/>
</dbReference>
<proteinExistence type="inferred from homology"/>
<evidence type="ECO:0000256" key="16">
    <source>
        <dbReference type="RuleBase" id="RU003694"/>
    </source>
</evidence>
<gene>
    <name evidence="18" type="ORF">JG30_15240</name>
</gene>
<comment type="caution">
    <text evidence="18">The sequence shown here is derived from an EMBL/GenBank/DDBJ whole genome shotgun (WGS) entry which is preliminary data.</text>
</comment>
<comment type="catalytic activity">
    <reaction evidence="13 14">
        <text>a fatty acyl-[ACP] + malonyl-[ACP] + H(+) = a 3-oxoacyl-[ACP] + holo-[ACP] + CO2</text>
        <dbReference type="Rhea" id="RHEA:22836"/>
        <dbReference type="Rhea" id="RHEA-COMP:9623"/>
        <dbReference type="Rhea" id="RHEA-COMP:9685"/>
        <dbReference type="Rhea" id="RHEA-COMP:9916"/>
        <dbReference type="Rhea" id="RHEA-COMP:14125"/>
        <dbReference type="ChEBI" id="CHEBI:15378"/>
        <dbReference type="ChEBI" id="CHEBI:16526"/>
        <dbReference type="ChEBI" id="CHEBI:64479"/>
        <dbReference type="ChEBI" id="CHEBI:78449"/>
        <dbReference type="ChEBI" id="CHEBI:78776"/>
        <dbReference type="ChEBI" id="CHEBI:138651"/>
    </reaction>
</comment>
<keyword evidence="6 14" id="KW-0808">Transferase</keyword>
<evidence type="ECO:0000256" key="5">
    <source>
        <dbReference type="ARBA" id="ARBA00022516"/>
    </source>
</evidence>
<dbReference type="NCBIfam" id="TIGR03150">
    <property type="entry name" value="fabF"/>
    <property type="match status" value="1"/>
</dbReference>
<comment type="similarity">
    <text evidence="2 14 16">Belongs to the thiolase-like superfamily. Beta-ketoacyl-ACP synthases family.</text>
</comment>
<sequence>MPRVVVTGMGALTPIGNDVASFRKGLLQQQVGFEPITYFDSTPTGVTLAGQLDDFDPLQHLTKKDTRRMDPYTQYAVYAADEAMAQAQITTSNTDSERFGVILGSGIGGLTTIQNQVIKMHDKGADRVSPLFVPTAISNMAAGNLAMRYQAHGICTTIVTACASGTNAIGEAFRQVKDGHCDVMITGGAEAAINEIGIAGFAALSTLSTATDPTRASLPFDKQRSGFVMGEGAGVLILEALEHAQARKAPILGEVIGYGATADAYHITSPDPSGQQAARAMKLAITEAQIDVSQIDYINAHGTATIGNDTAESQAIQQLFGSQMPLVSSTKSMTGHLLGAAGAVEAIATLIALADQCLPVNVGLTQPDPACDLPLVNEDNRQYAAQYALSNSFGFGGHNAVLAFKRWDDE</sequence>
<feature type="active site" description="For beta-ketoacyl synthase activity" evidence="15">
    <location>
        <position position="162"/>
    </location>
</feature>
<evidence type="ECO:0000256" key="7">
    <source>
        <dbReference type="ARBA" id="ARBA00022832"/>
    </source>
</evidence>
<comment type="catalytic activity">
    <reaction evidence="12 14">
        <text>(9Z)-hexadecenoyl-[ACP] + malonyl-[ACP] + H(+) = 3-oxo-(11Z)-octadecenoyl-[ACP] + holo-[ACP] + CO2</text>
        <dbReference type="Rhea" id="RHEA:55040"/>
        <dbReference type="Rhea" id="RHEA-COMP:9623"/>
        <dbReference type="Rhea" id="RHEA-COMP:9685"/>
        <dbReference type="Rhea" id="RHEA-COMP:10800"/>
        <dbReference type="Rhea" id="RHEA-COMP:14074"/>
        <dbReference type="ChEBI" id="CHEBI:15378"/>
        <dbReference type="ChEBI" id="CHEBI:16526"/>
        <dbReference type="ChEBI" id="CHEBI:64479"/>
        <dbReference type="ChEBI" id="CHEBI:78449"/>
        <dbReference type="ChEBI" id="CHEBI:83989"/>
        <dbReference type="ChEBI" id="CHEBI:138538"/>
        <dbReference type="EC" id="2.3.1.179"/>
    </reaction>
</comment>
<dbReference type="PANTHER" id="PTHR11712">
    <property type="entry name" value="POLYKETIDE SYNTHASE-RELATED"/>
    <property type="match status" value="1"/>
</dbReference>
<accession>A0A0F4LQ04</accession>
<dbReference type="InterPro" id="IPR014031">
    <property type="entry name" value="Ketoacyl_synth_C"/>
</dbReference>
<dbReference type="NCBIfam" id="NF005589">
    <property type="entry name" value="PRK07314.1"/>
    <property type="match status" value="1"/>
</dbReference>
<evidence type="ECO:0000256" key="11">
    <source>
        <dbReference type="ARBA" id="ARBA00024006"/>
    </source>
</evidence>
<keyword evidence="5 14" id="KW-0444">Lipid biosynthesis</keyword>
<dbReference type="FunFam" id="3.40.47.10:FF:000029">
    <property type="entry name" value="3-oxoacyl-[acyl-carrier-protein] synthase 1"/>
    <property type="match status" value="1"/>
</dbReference>
<dbReference type="PROSITE" id="PS00606">
    <property type="entry name" value="KS3_1"/>
    <property type="match status" value="1"/>
</dbReference>
<evidence type="ECO:0000256" key="4">
    <source>
        <dbReference type="ARBA" id="ARBA00014657"/>
    </source>
</evidence>
<dbReference type="GO" id="GO:0030497">
    <property type="term" value="P:fatty acid elongation"/>
    <property type="evidence" value="ECO:0007669"/>
    <property type="project" value="UniProtKB-ARBA"/>
</dbReference>
<evidence type="ECO:0000256" key="6">
    <source>
        <dbReference type="ARBA" id="ARBA00022679"/>
    </source>
</evidence>
<dbReference type="Pfam" id="PF02801">
    <property type="entry name" value="Ketoacyl-synt_C"/>
    <property type="match status" value="1"/>
</dbReference>
<reference evidence="18 19" key="1">
    <citation type="submission" date="2015-01" db="EMBL/GenBank/DDBJ databases">
        <title>Comparative genomics of the lactic acid bacteria isolated from the honey bee gut.</title>
        <authorList>
            <person name="Ellegaard K.M."/>
            <person name="Tamarit D."/>
            <person name="Javelind E."/>
            <person name="Olofsson T."/>
            <person name="Andersson S.G."/>
            <person name="Vasquez A."/>
        </authorList>
    </citation>
    <scope>NUCLEOTIDE SEQUENCE [LARGE SCALE GENOMIC DNA]</scope>
    <source>
        <strain evidence="18 19">Bin4</strain>
    </source>
</reference>
<dbReference type="PIRSF" id="PIRSF000447">
    <property type="entry name" value="KAS_II"/>
    <property type="match status" value="1"/>
</dbReference>
<dbReference type="GO" id="GO:0004315">
    <property type="term" value="F:3-oxoacyl-[acyl-carrier-protein] synthase activity"/>
    <property type="evidence" value="ECO:0007669"/>
    <property type="project" value="UniProtKB-UniRule"/>
</dbReference>
<keyword evidence="7" id="KW-0276">Fatty acid metabolism</keyword>
<dbReference type="OrthoDB" id="9808669at2"/>
<dbReference type="CDD" id="cd00834">
    <property type="entry name" value="KAS_I_II"/>
    <property type="match status" value="1"/>
</dbReference>
<dbReference type="InterPro" id="IPR020841">
    <property type="entry name" value="PKS_Beta-ketoAc_synthase_dom"/>
</dbReference>
<dbReference type="FunFam" id="3.40.47.10:FF:000018">
    <property type="entry name" value="3-oxoacyl-[acyl-carrier-protein] synthase 2"/>
    <property type="match status" value="1"/>
</dbReference>
<dbReference type="InterPro" id="IPR000794">
    <property type="entry name" value="Beta-ketoacyl_synthase"/>
</dbReference>
<comment type="function">
    <text evidence="11 14">Involved in the type II fatty acid elongation cycle. Catalyzes the elongation of a wide range of acyl-ACP by the addition of two carbons from malonyl-ACP to an acyl acceptor. Can efficiently catalyze the conversion of palmitoleoyl-ACP (cis-hexadec-9-enoyl-ACP) to cis-vaccenoyl-ACP (cis-octadec-11-enoyl-ACP), an essential step in the thermal regulation of fatty acid composition.</text>
</comment>
<dbReference type="PATRIC" id="fig|1218492.5.peg.1579"/>
<keyword evidence="19" id="KW-1185">Reference proteome</keyword>
<dbReference type="SMART" id="SM00825">
    <property type="entry name" value="PKS_KS"/>
    <property type="match status" value="1"/>
</dbReference>
<dbReference type="EMBL" id="JXJQ01000011">
    <property type="protein sequence ID" value="KJY60403.1"/>
    <property type="molecule type" value="Genomic_DNA"/>
</dbReference>
<feature type="domain" description="Ketosynthase family 3 (KS3)" evidence="17">
    <location>
        <begin position="1"/>
        <end position="406"/>
    </location>
</feature>
<dbReference type="Gene3D" id="3.40.47.10">
    <property type="match status" value="1"/>
</dbReference>
<dbReference type="Pfam" id="PF00109">
    <property type="entry name" value="ketoacyl-synt"/>
    <property type="match status" value="1"/>
</dbReference>
<name>A0A0F4LQ04_9LACO</name>
<dbReference type="InterPro" id="IPR016039">
    <property type="entry name" value="Thiolase-like"/>
</dbReference>
<evidence type="ECO:0000256" key="15">
    <source>
        <dbReference type="PIRSR" id="PIRSR000447-1"/>
    </source>
</evidence>
<evidence type="ECO:0000256" key="14">
    <source>
        <dbReference type="PIRNR" id="PIRNR000447"/>
    </source>
</evidence>
<evidence type="ECO:0000313" key="19">
    <source>
        <dbReference type="Proteomes" id="UP000033558"/>
    </source>
</evidence>
<keyword evidence="9 14" id="KW-0275">Fatty acid biosynthesis</keyword>
<evidence type="ECO:0000256" key="12">
    <source>
        <dbReference type="ARBA" id="ARBA00047318"/>
    </source>
</evidence>
<dbReference type="HOGENOM" id="CLU_000022_69_2_9"/>
<evidence type="ECO:0000256" key="2">
    <source>
        <dbReference type="ARBA" id="ARBA00008467"/>
    </source>
</evidence>
<dbReference type="InterPro" id="IPR014030">
    <property type="entry name" value="Ketoacyl_synth_N"/>
</dbReference>
<keyword evidence="8" id="KW-0443">Lipid metabolism</keyword>
<evidence type="ECO:0000256" key="9">
    <source>
        <dbReference type="ARBA" id="ARBA00023160"/>
    </source>
</evidence>
<keyword evidence="10 14" id="KW-0012">Acyltransferase</keyword>
<dbReference type="UniPathway" id="UPA00094"/>
<dbReference type="AlphaFoldDB" id="A0A0F4LQ04"/>
<evidence type="ECO:0000256" key="13">
    <source>
        <dbReference type="ARBA" id="ARBA00047659"/>
    </source>
</evidence>
<dbReference type="SUPFAM" id="SSF53901">
    <property type="entry name" value="Thiolase-like"/>
    <property type="match status" value="2"/>
</dbReference>
<evidence type="ECO:0000256" key="1">
    <source>
        <dbReference type="ARBA" id="ARBA00005194"/>
    </source>
</evidence>
<dbReference type="Proteomes" id="UP000033558">
    <property type="component" value="Unassembled WGS sequence"/>
</dbReference>
<comment type="pathway">
    <text evidence="1 14">Lipid metabolism; fatty acid biosynthesis.</text>
</comment>
<dbReference type="RefSeq" id="WP_046317706.1">
    <property type="nucleotide sequence ID" value="NZ_JBHSZT010000003.1"/>
</dbReference>
<evidence type="ECO:0000256" key="10">
    <source>
        <dbReference type="ARBA" id="ARBA00023315"/>
    </source>
</evidence>
<evidence type="ECO:0000256" key="3">
    <source>
        <dbReference type="ARBA" id="ARBA00012356"/>
    </source>
</evidence>
<evidence type="ECO:0000313" key="18">
    <source>
        <dbReference type="EMBL" id="KJY60403.1"/>
    </source>
</evidence>